<protein>
    <submittedName>
        <fullName evidence="3">ATP-binding protein</fullName>
    </submittedName>
    <submittedName>
        <fullName evidence="4">DUF853 family protein</fullName>
    </submittedName>
</protein>
<dbReference type="Proteomes" id="UP000185161">
    <property type="component" value="Chromosome"/>
</dbReference>
<feature type="region of interest" description="Disordered" evidence="1">
    <location>
        <begin position="453"/>
        <end position="504"/>
    </location>
</feature>
<keyword evidence="3" id="KW-0547">Nucleotide-binding</keyword>
<organism evidence="3 5">
    <name type="scientific">Sphingomonas koreensis</name>
    <dbReference type="NCBI Taxonomy" id="93064"/>
    <lineage>
        <taxon>Bacteria</taxon>
        <taxon>Pseudomonadati</taxon>
        <taxon>Pseudomonadota</taxon>
        <taxon>Alphaproteobacteria</taxon>
        <taxon>Sphingomonadales</taxon>
        <taxon>Sphingomonadaceae</taxon>
        <taxon>Sphingomonas</taxon>
    </lineage>
</organism>
<evidence type="ECO:0000313" key="6">
    <source>
        <dbReference type="Proteomes" id="UP000286681"/>
    </source>
</evidence>
<dbReference type="EMBL" id="QQWO01000012">
    <property type="protein sequence ID" value="RSV01434.1"/>
    <property type="molecule type" value="Genomic_DNA"/>
</dbReference>
<dbReference type="RefSeq" id="WP_075151266.1">
    <property type="nucleotide sequence ID" value="NZ_CP018820.1"/>
</dbReference>
<dbReference type="Pfam" id="PF05872">
    <property type="entry name" value="HerA_C"/>
    <property type="match status" value="1"/>
</dbReference>
<dbReference type="KEGG" id="skr:BRX40_08210"/>
<keyword evidence="5" id="KW-1185">Reference proteome</keyword>
<dbReference type="InterPro" id="IPR051162">
    <property type="entry name" value="T4SS_component"/>
</dbReference>
<name>A0A1L6J929_9SPHN</name>
<dbReference type="SUPFAM" id="SSF52540">
    <property type="entry name" value="P-loop containing nucleoside triphosphate hydrolases"/>
    <property type="match status" value="1"/>
</dbReference>
<dbReference type="InterPro" id="IPR033186">
    <property type="entry name" value="HerA_C"/>
</dbReference>
<proteinExistence type="predicted"/>
<dbReference type="EMBL" id="CP018820">
    <property type="protein sequence ID" value="APR52418.1"/>
    <property type="molecule type" value="Genomic_DNA"/>
</dbReference>
<dbReference type="Proteomes" id="UP000286681">
    <property type="component" value="Unassembled WGS sequence"/>
</dbReference>
<sequence length="554" mass="58705">MTGETELFIGAGAGGGQRQSLVLKRANRHGLVAGATGTGKTVTLQGLAESFSRAGVPVFAADVKGDLSGLGMAGSATAKPHEAFAARAAEIGDTDWKYAAAPVQFWDLFGEQGHPVRTTISEMGPLLLARLMGLNDTQEGVLAIAFQVADDDGLLLLDLDDLQAMLVHCAERADELTAKYGNVAKTSVGAIQRQLLQLRSEGATHFFGEPALDINDFIKLDENGHGVVNVLAADKLMASPRLYATFLLWLLSELFETLPEVGDPDKPKLVFFFDEAHLLFEEAPKALLDKVEQVVRLIRSKGVGVYFVTQNPIDIPEDVAGQLGNRVQHALRAFTPREQKAIKSAAETFRANPGVDVETAITELKVGEALVSLLMADGAPSPVERTLIKPPCSRVGPVTPEERKVLIDTDIVGAKYDTLLNRESAHELLTAKASEAAAAAAEAKATTEAERAAAAQAKEDARLAKEAERQRLAAQREADRQARLDAQAQRAAEREAANNPWNRAIKSATQSASSAAGRAVAGEVSKAIFGKKSGAGASVVGGIVRGILGGLFKG</sequence>
<keyword evidence="3" id="KW-0067">ATP-binding</keyword>
<dbReference type="PANTHER" id="PTHR30121:SF6">
    <property type="entry name" value="SLR6007 PROTEIN"/>
    <property type="match status" value="1"/>
</dbReference>
<evidence type="ECO:0000313" key="3">
    <source>
        <dbReference type="EMBL" id="APR52418.1"/>
    </source>
</evidence>
<evidence type="ECO:0000313" key="5">
    <source>
        <dbReference type="Proteomes" id="UP000185161"/>
    </source>
</evidence>
<dbReference type="Gene3D" id="3.40.50.300">
    <property type="entry name" value="P-loop containing nucleotide triphosphate hydrolases"/>
    <property type="match status" value="2"/>
</dbReference>
<dbReference type="STRING" id="93064.BRX40_08210"/>
<evidence type="ECO:0000313" key="4">
    <source>
        <dbReference type="EMBL" id="RSV01434.1"/>
    </source>
</evidence>
<dbReference type="GeneID" id="44132539"/>
<dbReference type="PANTHER" id="PTHR30121">
    <property type="entry name" value="UNCHARACTERIZED PROTEIN YJGR-RELATED"/>
    <property type="match status" value="1"/>
</dbReference>
<feature type="compositionally biased region" description="Basic and acidic residues" evidence="1">
    <location>
        <begin position="453"/>
        <end position="483"/>
    </location>
</feature>
<dbReference type="InterPro" id="IPR027417">
    <property type="entry name" value="P-loop_NTPase"/>
</dbReference>
<evidence type="ECO:0000256" key="1">
    <source>
        <dbReference type="SAM" id="MobiDB-lite"/>
    </source>
</evidence>
<dbReference type="AlphaFoldDB" id="A0A1L6J929"/>
<reference evidence="5" key="2">
    <citation type="submission" date="2016-12" db="EMBL/GenBank/DDBJ databases">
        <title>Whole genome sequencing of Sphingomonas sp. ABOJV.</title>
        <authorList>
            <person name="Conlan S."/>
            <person name="Thomas P.J."/>
            <person name="Mullikin J."/>
            <person name="Palmore T.N."/>
            <person name="Frank K.M."/>
            <person name="Segre J.A."/>
        </authorList>
    </citation>
    <scope>NUCLEOTIDE SEQUENCE [LARGE SCALE GENOMIC DNA]</scope>
    <source>
        <strain evidence="5">ABOJV</strain>
    </source>
</reference>
<dbReference type="GO" id="GO:0005524">
    <property type="term" value="F:ATP binding"/>
    <property type="evidence" value="ECO:0007669"/>
    <property type="project" value="UniProtKB-KW"/>
</dbReference>
<reference evidence="3" key="1">
    <citation type="submission" date="2016-12" db="EMBL/GenBank/DDBJ databases">
        <title>Whole genome sequencing of Sphingomonas koreensis.</title>
        <authorList>
            <person name="Conlan S."/>
            <person name="Thomas P.J."/>
            <person name="Mullikin J."/>
            <person name="Palmore T.N."/>
            <person name="Frank K.M."/>
            <person name="Segre J.A."/>
        </authorList>
    </citation>
    <scope>NUCLEOTIDE SEQUENCE</scope>
    <source>
        <strain evidence="3">ABOJV</strain>
    </source>
</reference>
<accession>A0A1L6J929</accession>
<feature type="domain" description="Helicase HerA-like C-terminal" evidence="2">
    <location>
        <begin position="17"/>
        <end position="482"/>
    </location>
</feature>
<gene>
    <name evidence="3" type="ORF">BRX40_08210</name>
    <name evidence="4" type="ORF">CA257_14660</name>
</gene>
<reference evidence="4 6" key="3">
    <citation type="submission" date="2018-07" db="EMBL/GenBank/DDBJ databases">
        <title>Genomic and Epidemiologic Investigation of an Indolent Hospital Outbreak.</title>
        <authorList>
            <person name="Johnson R.C."/>
            <person name="Deming C."/>
            <person name="Conlan S."/>
            <person name="Zellmer C.J."/>
            <person name="Michelin A.V."/>
            <person name="Lee-Lin S."/>
            <person name="Thomas P.J."/>
            <person name="Park M."/>
            <person name="Weingarten R.A."/>
            <person name="Less J."/>
            <person name="Dekker J.P."/>
            <person name="Frank K.M."/>
            <person name="Musser K.A."/>
            <person name="Mcquiston J.R."/>
            <person name="Henderson D.K."/>
            <person name="Lau A.F."/>
            <person name="Palmore T.N."/>
            <person name="Segre J.A."/>
        </authorList>
    </citation>
    <scope>NUCLEOTIDE SEQUENCE [LARGE SCALE GENOMIC DNA]</scope>
    <source>
        <strain evidence="4 6">SK-NIH.Env10_0317</strain>
    </source>
</reference>
<evidence type="ECO:0000259" key="2">
    <source>
        <dbReference type="Pfam" id="PF05872"/>
    </source>
</evidence>
<dbReference type="OrthoDB" id="9758751at2"/>